<dbReference type="CDD" id="cd00063">
    <property type="entry name" value="FN3"/>
    <property type="match status" value="2"/>
</dbReference>
<dbReference type="PANTHER" id="PTHR13817:SF166">
    <property type="entry name" value="NEURONAL IGCAM-RELATED"/>
    <property type="match status" value="1"/>
</dbReference>
<proteinExistence type="predicted"/>
<dbReference type="STRING" id="597456.A0A0L7R2A1"/>
<dbReference type="GO" id="GO:0045202">
    <property type="term" value="C:synapse"/>
    <property type="evidence" value="ECO:0007669"/>
    <property type="project" value="TreeGrafter"/>
</dbReference>
<dbReference type="PANTHER" id="PTHR13817">
    <property type="entry name" value="TITIN"/>
    <property type="match status" value="1"/>
</dbReference>
<keyword evidence="4" id="KW-1185">Reference proteome</keyword>
<dbReference type="GO" id="GO:0007416">
    <property type="term" value="P:synapse assembly"/>
    <property type="evidence" value="ECO:0007669"/>
    <property type="project" value="TreeGrafter"/>
</dbReference>
<dbReference type="InterPro" id="IPR003961">
    <property type="entry name" value="FN3_dom"/>
</dbReference>
<evidence type="ECO:0000259" key="2">
    <source>
        <dbReference type="PROSITE" id="PS50853"/>
    </source>
</evidence>
<feature type="non-terminal residue" evidence="3">
    <location>
        <position position="1"/>
    </location>
</feature>
<dbReference type="InterPro" id="IPR050964">
    <property type="entry name" value="Striated_Muscle_Regulatory"/>
</dbReference>
<dbReference type="PROSITE" id="PS50853">
    <property type="entry name" value="FN3"/>
    <property type="match status" value="2"/>
</dbReference>
<gene>
    <name evidence="3" type="ORF">WH47_04553</name>
</gene>
<dbReference type="EMBL" id="KQ414666">
    <property type="protein sequence ID" value="KOC64964.1"/>
    <property type="molecule type" value="Genomic_DNA"/>
</dbReference>
<name>A0A0L7R2A1_9HYME</name>
<feature type="domain" description="Fibronectin type-III" evidence="2">
    <location>
        <begin position="8"/>
        <end position="108"/>
    </location>
</feature>
<dbReference type="PRINTS" id="PR00014">
    <property type="entry name" value="FNTYPEIII"/>
</dbReference>
<evidence type="ECO:0000313" key="4">
    <source>
        <dbReference type="Proteomes" id="UP000053825"/>
    </source>
</evidence>
<dbReference type="Pfam" id="PF00041">
    <property type="entry name" value="fn3"/>
    <property type="match status" value="2"/>
</dbReference>
<dbReference type="AlphaFoldDB" id="A0A0L7R2A1"/>
<protein>
    <submittedName>
        <fullName evidence="3">Protein sidekick-2</fullName>
    </submittedName>
</protein>
<dbReference type="Gene3D" id="2.60.40.10">
    <property type="entry name" value="Immunoglobulins"/>
    <property type="match status" value="2"/>
</dbReference>
<dbReference type="SMART" id="SM00060">
    <property type="entry name" value="FN3"/>
    <property type="match status" value="2"/>
</dbReference>
<dbReference type="FunFam" id="2.60.40.10:FF:000999">
    <property type="entry name" value="Uncharacterized protein, isoform D"/>
    <property type="match status" value="1"/>
</dbReference>
<accession>A0A0L7R2A1</accession>
<dbReference type="GO" id="GO:0007156">
    <property type="term" value="P:homophilic cell adhesion via plasma membrane adhesion molecules"/>
    <property type="evidence" value="ECO:0007669"/>
    <property type="project" value="TreeGrafter"/>
</dbReference>
<dbReference type="InterPro" id="IPR036116">
    <property type="entry name" value="FN3_sf"/>
</dbReference>
<evidence type="ECO:0000313" key="3">
    <source>
        <dbReference type="EMBL" id="KOC64964.1"/>
    </source>
</evidence>
<dbReference type="Proteomes" id="UP000053825">
    <property type="component" value="Unassembled WGS sequence"/>
</dbReference>
<dbReference type="InterPro" id="IPR013783">
    <property type="entry name" value="Ig-like_fold"/>
</dbReference>
<dbReference type="FunFam" id="2.60.40.10:FF:002711">
    <property type="entry name" value="Receptor-type tyrosine-protein phosphatase gamma"/>
    <property type="match status" value="1"/>
</dbReference>
<evidence type="ECO:0000256" key="1">
    <source>
        <dbReference type="ARBA" id="ARBA00022737"/>
    </source>
</evidence>
<dbReference type="SUPFAM" id="SSF49265">
    <property type="entry name" value="Fibronectin type III"/>
    <property type="match status" value="1"/>
</dbReference>
<sequence length="264" mass="29462">LGYLLSDVPDPLDRPLVANFTSRSVCLSWAASRNSHNNPVSHYVIETRIGERGAWNATEEIVTANNETTYNIKNLHPFTVYSFRVSAVNAMGRSKPSRESYYTVTLREVPTGKPIITSAHNTSATSIYLAWKAPSSDTIHGEFLGYRIGYKPRDKPYLAEKEVYIRNQAVDNHTIRNLQAYTQYLVSLQVFNPDGHGPATTVSVMTDDGERGYPERLGIGVVMIEPVRGPGASSTWAESWLEVEGSIWREGFLAPCQNDVETVY</sequence>
<feature type="domain" description="Fibronectin type-III" evidence="2">
    <location>
        <begin position="110"/>
        <end position="210"/>
    </location>
</feature>
<keyword evidence="1" id="KW-0677">Repeat</keyword>
<reference evidence="3 4" key="1">
    <citation type="submission" date="2015-07" db="EMBL/GenBank/DDBJ databases">
        <title>The genome of Habropoda laboriosa.</title>
        <authorList>
            <person name="Pan H."/>
            <person name="Kapheim K."/>
        </authorList>
    </citation>
    <scope>NUCLEOTIDE SEQUENCE [LARGE SCALE GENOMIC DNA]</scope>
    <source>
        <strain evidence="3">0110345459</strain>
    </source>
</reference>
<organism evidence="3 4">
    <name type="scientific">Habropoda laboriosa</name>
    <dbReference type="NCBI Taxonomy" id="597456"/>
    <lineage>
        <taxon>Eukaryota</taxon>
        <taxon>Metazoa</taxon>
        <taxon>Ecdysozoa</taxon>
        <taxon>Arthropoda</taxon>
        <taxon>Hexapoda</taxon>
        <taxon>Insecta</taxon>
        <taxon>Pterygota</taxon>
        <taxon>Neoptera</taxon>
        <taxon>Endopterygota</taxon>
        <taxon>Hymenoptera</taxon>
        <taxon>Apocrita</taxon>
        <taxon>Aculeata</taxon>
        <taxon>Apoidea</taxon>
        <taxon>Anthophila</taxon>
        <taxon>Apidae</taxon>
        <taxon>Habropoda</taxon>
    </lineage>
</organism>